<feature type="chain" id="PRO_5043577118" evidence="3">
    <location>
        <begin position="27"/>
        <end position="311"/>
    </location>
</feature>
<dbReference type="Proteomes" id="UP001206236">
    <property type="component" value="Unassembled WGS sequence"/>
</dbReference>
<evidence type="ECO:0000256" key="2">
    <source>
        <dbReference type="SAM" id="Phobius"/>
    </source>
</evidence>
<dbReference type="RefSeq" id="WP_256321743.1">
    <property type="nucleotide sequence ID" value="NZ_DBEXHR010000150.1"/>
</dbReference>
<evidence type="ECO:0000256" key="1">
    <source>
        <dbReference type="SAM" id="MobiDB-lite"/>
    </source>
</evidence>
<evidence type="ECO:0000256" key="3">
    <source>
        <dbReference type="SAM" id="SignalP"/>
    </source>
</evidence>
<reference evidence="4" key="1">
    <citation type="submission" date="2022-06" db="EMBL/GenBank/DDBJ databases">
        <title>Isolation of gut microbiota from human fecal samples.</title>
        <authorList>
            <person name="Pamer E.G."/>
            <person name="Barat B."/>
            <person name="Waligurski E."/>
            <person name="Medina S."/>
            <person name="Paddock L."/>
            <person name="Mostad J."/>
        </authorList>
    </citation>
    <scope>NUCLEOTIDE SEQUENCE</scope>
    <source>
        <strain evidence="4">DFI.5.57</strain>
    </source>
</reference>
<organism evidence="4 5">
    <name type="scientific">Ruminococcus bicirculans</name>
    <name type="common">ex Wegman et al. 2014</name>
    <dbReference type="NCBI Taxonomy" id="1160721"/>
    <lineage>
        <taxon>Bacteria</taxon>
        <taxon>Bacillati</taxon>
        <taxon>Bacillota</taxon>
        <taxon>Clostridia</taxon>
        <taxon>Eubacteriales</taxon>
        <taxon>Oscillospiraceae</taxon>
        <taxon>Ruminococcus</taxon>
    </lineage>
</organism>
<evidence type="ECO:0000313" key="5">
    <source>
        <dbReference type="Proteomes" id="UP001206236"/>
    </source>
</evidence>
<keyword evidence="2" id="KW-1133">Transmembrane helix</keyword>
<gene>
    <name evidence="4" type="ORF">NE632_04500</name>
</gene>
<dbReference type="NCBIfam" id="NF033846">
    <property type="entry name" value="Rumino_NPXTG"/>
    <property type="match status" value="1"/>
</dbReference>
<sequence length="311" mass="31940">MKLTKIFAGMAAAAIATTAMAVTAFAADSTAYNYLFIATDIPCEYNDNDEALVNGQVVTCKDLKVKIGSQEFNVSAAPGKTDSDKLCFQIINKWNSKFTSEITDYTVAGAGEYITIDFTIEGLGDTTGNAGVSFQADGTWDFRNPDDKEKDKVAQPAYFPNKCVGIAGGAGGFDTNVDCQDTAINGDGSYTISIAQSGTVNAEAQKFDDGSTNEGWIWAANAVPVAPATSGTDSNSKKDDSKTDSKSDSKTDSKANSTAATTSSKTGTTGTTTATSSNAASDKTAATGATAGIALAGIALAGAAIVVSKRK</sequence>
<keyword evidence="3" id="KW-0732">Signal</keyword>
<dbReference type="EMBL" id="JANGCN010000007">
    <property type="protein sequence ID" value="MCQ5152562.1"/>
    <property type="molecule type" value="Genomic_DNA"/>
</dbReference>
<accession>A0AAW5KPX7</accession>
<keyword evidence="2" id="KW-0812">Transmembrane</keyword>
<feature type="transmembrane region" description="Helical" evidence="2">
    <location>
        <begin position="285"/>
        <end position="307"/>
    </location>
</feature>
<proteinExistence type="predicted"/>
<feature type="compositionally biased region" description="Low complexity" evidence="1">
    <location>
        <begin position="254"/>
        <end position="283"/>
    </location>
</feature>
<feature type="region of interest" description="Disordered" evidence="1">
    <location>
        <begin position="227"/>
        <end position="283"/>
    </location>
</feature>
<keyword evidence="2" id="KW-0472">Membrane</keyword>
<feature type="signal peptide" evidence="3">
    <location>
        <begin position="1"/>
        <end position="26"/>
    </location>
</feature>
<dbReference type="AlphaFoldDB" id="A0AAW5KPX7"/>
<feature type="compositionally biased region" description="Basic and acidic residues" evidence="1">
    <location>
        <begin position="235"/>
        <end position="253"/>
    </location>
</feature>
<evidence type="ECO:0000313" key="4">
    <source>
        <dbReference type="EMBL" id="MCQ5152562.1"/>
    </source>
</evidence>
<comment type="caution">
    <text evidence="4">The sequence shown here is derived from an EMBL/GenBank/DDBJ whole genome shotgun (WGS) entry which is preliminary data.</text>
</comment>
<name>A0AAW5KPX7_9FIRM</name>
<protein>
    <submittedName>
        <fullName evidence="4">NPXTG-anchored protein</fullName>
    </submittedName>
</protein>